<organism evidence="3 4">
    <name type="scientific">Mycolicibacterium vanbaalenii (strain DSM 7251 / JCM 13017 / BCRC 16820 / KCTC 9966 / NRRL B-24157 / PYR-1)</name>
    <name type="common">Mycobacterium vanbaalenii</name>
    <dbReference type="NCBI Taxonomy" id="350058"/>
    <lineage>
        <taxon>Bacteria</taxon>
        <taxon>Bacillati</taxon>
        <taxon>Actinomycetota</taxon>
        <taxon>Actinomycetes</taxon>
        <taxon>Mycobacteriales</taxon>
        <taxon>Mycobacteriaceae</taxon>
        <taxon>Mycolicibacterium</taxon>
    </lineage>
</organism>
<dbReference type="Gene3D" id="3.40.50.720">
    <property type="entry name" value="NAD(P)-binding Rossmann-like Domain"/>
    <property type="match status" value="1"/>
</dbReference>
<comment type="similarity">
    <text evidence="1">Belongs to the short-chain dehydrogenases/reductases (SDR) family.</text>
</comment>
<name>A1T5M1_MYCVP</name>
<dbReference type="eggNOG" id="COG4221">
    <property type="taxonomic scope" value="Bacteria"/>
</dbReference>
<dbReference type="HOGENOM" id="CLU_010194_2_1_11"/>
<dbReference type="PANTHER" id="PTHR43180:SF66">
    <property type="entry name" value="SHORT-CHAIN DEHYDROGENASE_REDUCTASE FAMILY PROTEIN"/>
    <property type="match status" value="1"/>
</dbReference>
<dbReference type="AlphaFoldDB" id="A1T5M1"/>
<dbReference type="InterPro" id="IPR020904">
    <property type="entry name" value="Sc_DH/Rdtase_CS"/>
</dbReference>
<dbReference type="Pfam" id="PF00106">
    <property type="entry name" value="adh_short"/>
    <property type="match status" value="1"/>
</dbReference>
<dbReference type="KEGG" id="mva:Mvan_1642"/>
<evidence type="ECO:0000256" key="1">
    <source>
        <dbReference type="ARBA" id="ARBA00006484"/>
    </source>
</evidence>
<dbReference type="PRINTS" id="PR00081">
    <property type="entry name" value="GDHRDH"/>
</dbReference>
<dbReference type="InterPro" id="IPR036291">
    <property type="entry name" value="NAD(P)-bd_dom_sf"/>
</dbReference>
<keyword evidence="2" id="KW-0560">Oxidoreductase</keyword>
<keyword evidence="4" id="KW-1185">Reference proteome</keyword>
<dbReference type="PANTHER" id="PTHR43180">
    <property type="entry name" value="3-OXOACYL-(ACYL-CARRIER-PROTEIN) REDUCTASE (AFU_ORTHOLOGUE AFUA_6G11210)"/>
    <property type="match status" value="1"/>
</dbReference>
<gene>
    <name evidence="3" type="ordered locus">Mvan_1642</name>
</gene>
<protein>
    <submittedName>
        <fullName evidence="3">Short-chain dehydrogenase/reductase SDR</fullName>
    </submittedName>
</protein>
<evidence type="ECO:0000313" key="4">
    <source>
        <dbReference type="Proteomes" id="UP000009159"/>
    </source>
</evidence>
<dbReference type="STRING" id="350058.Mvan_1642"/>
<evidence type="ECO:0000313" key="3">
    <source>
        <dbReference type="EMBL" id="ABM12471.1"/>
    </source>
</evidence>
<dbReference type="GO" id="GO:0016491">
    <property type="term" value="F:oxidoreductase activity"/>
    <property type="evidence" value="ECO:0007669"/>
    <property type="project" value="UniProtKB-KW"/>
</dbReference>
<accession>A1T5M1</accession>
<dbReference type="CDD" id="cd05233">
    <property type="entry name" value="SDR_c"/>
    <property type="match status" value="1"/>
</dbReference>
<dbReference type="EMBL" id="CP000511">
    <property type="protein sequence ID" value="ABM12471.1"/>
    <property type="molecule type" value="Genomic_DNA"/>
</dbReference>
<evidence type="ECO:0000256" key="2">
    <source>
        <dbReference type="ARBA" id="ARBA00023002"/>
    </source>
</evidence>
<dbReference type="InterPro" id="IPR002347">
    <property type="entry name" value="SDR_fam"/>
</dbReference>
<proteinExistence type="inferred from homology"/>
<dbReference type="Proteomes" id="UP000009159">
    <property type="component" value="Chromosome"/>
</dbReference>
<reference evidence="3" key="1">
    <citation type="submission" date="2006-12" db="EMBL/GenBank/DDBJ databases">
        <title>Complete sequence of Mycobacterium vanbaalenii PYR-1.</title>
        <authorList>
            <consortium name="US DOE Joint Genome Institute"/>
            <person name="Copeland A."/>
            <person name="Lucas S."/>
            <person name="Lapidus A."/>
            <person name="Barry K."/>
            <person name="Detter J.C."/>
            <person name="Glavina del Rio T."/>
            <person name="Hammon N."/>
            <person name="Israni S."/>
            <person name="Dalin E."/>
            <person name="Tice H."/>
            <person name="Pitluck S."/>
            <person name="Singan V."/>
            <person name="Schmutz J."/>
            <person name="Larimer F."/>
            <person name="Land M."/>
            <person name="Hauser L."/>
            <person name="Kyrpides N."/>
            <person name="Anderson I.J."/>
            <person name="Miller C."/>
            <person name="Richardson P."/>
        </authorList>
    </citation>
    <scope>NUCLEOTIDE SEQUENCE [LARGE SCALE GENOMIC DNA]</scope>
    <source>
        <strain evidence="3">PYR-1</strain>
    </source>
</reference>
<dbReference type="PROSITE" id="PS00061">
    <property type="entry name" value="ADH_SHORT"/>
    <property type="match status" value="1"/>
</dbReference>
<sequence>MRERACLRPTRRLWDELCARSRHTLGMELARKTAIVTGGASGIGAAIASELAAHGVSVVVGDLDEAGAHTTAAAIRDSGGAATALRADASDVVDIEGLITLAGREFAPVDIYVANAGITGKPGLGTESDWDVVLDVNLRAHVRAARLVVPHWQSRGSGYFVSVASAAGLLTQLGAAGYAVTKHAAVGFAEWLAITYGDDGIGVSCVCPLGVDTPLLQAIRSTDDPDSRLGASSIEQSGSVISAADVAAVTVEAIRTDRFLVLPHPELLEMYRNKGGDYDRWIGGMRRYQRTLRAL</sequence>
<dbReference type="SUPFAM" id="SSF51735">
    <property type="entry name" value="NAD(P)-binding Rossmann-fold domains"/>
    <property type="match status" value="1"/>
</dbReference>